<keyword evidence="6 13" id="KW-0560">Oxidoreductase</keyword>
<feature type="domain" description="Dihydrodipicolinate reductase C-terminal" evidence="15">
    <location>
        <begin position="131"/>
        <end position="267"/>
    </location>
</feature>
<dbReference type="KEGG" id="fer:FNB15_11220"/>
<evidence type="ECO:0000259" key="15">
    <source>
        <dbReference type="Pfam" id="PF05173"/>
    </source>
</evidence>
<dbReference type="EMBL" id="CP041636">
    <property type="protein sequence ID" value="QDO97801.1"/>
    <property type="molecule type" value="Genomic_DNA"/>
</dbReference>
<dbReference type="InterPro" id="IPR023940">
    <property type="entry name" value="DHDPR_bac"/>
</dbReference>
<evidence type="ECO:0000256" key="2">
    <source>
        <dbReference type="ARBA" id="ARBA00022490"/>
    </source>
</evidence>
<evidence type="ECO:0000256" key="9">
    <source>
        <dbReference type="ARBA" id="ARBA00037922"/>
    </source>
</evidence>
<dbReference type="GO" id="GO:0051287">
    <property type="term" value="F:NAD binding"/>
    <property type="evidence" value="ECO:0007669"/>
    <property type="project" value="UniProtKB-UniRule"/>
</dbReference>
<dbReference type="FunFam" id="3.30.360.10:FF:000004">
    <property type="entry name" value="4-hydroxy-tetrahydrodipicolinate reductase"/>
    <property type="match status" value="1"/>
</dbReference>
<dbReference type="PANTHER" id="PTHR20836">
    <property type="entry name" value="DIHYDRODIPICOLINATE REDUCTASE"/>
    <property type="match status" value="1"/>
</dbReference>
<feature type="binding site" evidence="13">
    <location>
        <begin position="101"/>
        <end position="103"/>
    </location>
    <ligand>
        <name>NAD(+)</name>
        <dbReference type="ChEBI" id="CHEBI:57540"/>
    </ligand>
</feature>
<dbReference type="GO" id="GO:0008839">
    <property type="term" value="F:4-hydroxy-tetrahydrodipicolinate reductase"/>
    <property type="evidence" value="ECO:0007669"/>
    <property type="project" value="UniProtKB-UniRule"/>
</dbReference>
<comment type="catalytic activity">
    <reaction evidence="12 13">
        <text>(S)-2,3,4,5-tetrahydrodipicolinate + NAD(+) + H2O = (2S,4S)-4-hydroxy-2,3,4,5-tetrahydrodipicolinate + NADH + H(+)</text>
        <dbReference type="Rhea" id="RHEA:35323"/>
        <dbReference type="ChEBI" id="CHEBI:15377"/>
        <dbReference type="ChEBI" id="CHEBI:15378"/>
        <dbReference type="ChEBI" id="CHEBI:16845"/>
        <dbReference type="ChEBI" id="CHEBI:57540"/>
        <dbReference type="ChEBI" id="CHEBI:57945"/>
        <dbReference type="ChEBI" id="CHEBI:67139"/>
        <dbReference type="EC" id="1.17.1.8"/>
    </reaction>
</comment>
<evidence type="ECO:0000256" key="7">
    <source>
        <dbReference type="ARBA" id="ARBA00023027"/>
    </source>
</evidence>
<keyword evidence="17" id="KW-1185">Reference proteome</keyword>
<dbReference type="Pfam" id="PF01113">
    <property type="entry name" value="DapB_N"/>
    <property type="match status" value="1"/>
</dbReference>
<dbReference type="GO" id="GO:0019877">
    <property type="term" value="P:diaminopimelate biosynthetic process"/>
    <property type="evidence" value="ECO:0007669"/>
    <property type="project" value="UniProtKB-UniRule"/>
</dbReference>
<organism evidence="16 17">
    <name type="scientific">Ferrovibrio terrae</name>
    <dbReference type="NCBI Taxonomy" id="2594003"/>
    <lineage>
        <taxon>Bacteria</taxon>
        <taxon>Pseudomonadati</taxon>
        <taxon>Pseudomonadota</taxon>
        <taxon>Alphaproteobacteria</taxon>
        <taxon>Rhodospirillales</taxon>
        <taxon>Rhodospirillaceae</taxon>
        <taxon>Ferrovibrio</taxon>
    </lineage>
</organism>
<dbReference type="SUPFAM" id="SSF55347">
    <property type="entry name" value="Glyceraldehyde-3-phosphate dehydrogenase-like, C-terminal domain"/>
    <property type="match status" value="1"/>
</dbReference>
<dbReference type="InterPro" id="IPR000846">
    <property type="entry name" value="DapB_N"/>
</dbReference>
<dbReference type="PROSITE" id="PS01298">
    <property type="entry name" value="DAPB"/>
    <property type="match status" value="1"/>
</dbReference>
<comment type="catalytic activity">
    <reaction evidence="11 13">
        <text>(S)-2,3,4,5-tetrahydrodipicolinate + NADP(+) + H2O = (2S,4S)-4-hydroxy-2,3,4,5-tetrahydrodipicolinate + NADPH + H(+)</text>
        <dbReference type="Rhea" id="RHEA:35331"/>
        <dbReference type="ChEBI" id="CHEBI:15377"/>
        <dbReference type="ChEBI" id="CHEBI:15378"/>
        <dbReference type="ChEBI" id="CHEBI:16845"/>
        <dbReference type="ChEBI" id="CHEBI:57783"/>
        <dbReference type="ChEBI" id="CHEBI:58349"/>
        <dbReference type="ChEBI" id="CHEBI:67139"/>
        <dbReference type="EC" id="1.17.1.8"/>
    </reaction>
</comment>
<evidence type="ECO:0000256" key="5">
    <source>
        <dbReference type="ARBA" id="ARBA00022915"/>
    </source>
</evidence>
<dbReference type="SUPFAM" id="SSF51735">
    <property type="entry name" value="NAD(P)-binding Rossmann-fold domains"/>
    <property type="match status" value="1"/>
</dbReference>
<proteinExistence type="inferred from homology"/>
<dbReference type="InterPro" id="IPR022663">
    <property type="entry name" value="DapB_C"/>
</dbReference>
<evidence type="ECO:0000259" key="14">
    <source>
        <dbReference type="Pfam" id="PF01113"/>
    </source>
</evidence>
<dbReference type="PIRSF" id="PIRSF000161">
    <property type="entry name" value="DHPR"/>
    <property type="match status" value="1"/>
</dbReference>
<dbReference type="GO" id="GO:0009089">
    <property type="term" value="P:lysine biosynthetic process via diaminopimelate"/>
    <property type="evidence" value="ECO:0007669"/>
    <property type="project" value="UniProtKB-UniRule"/>
</dbReference>
<dbReference type="Gene3D" id="3.30.360.10">
    <property type="entry name" value="Dihydrodipicolinate Reductase, domain 2"/>
    <property type="match status" value="1"/>
</dbReference>
<dbReference type="CDD" id="cd02274">
    <property type="entry name" value="DHDPR_N"/>
    <property type="match status" value="1"/>
</dbReference>
<comment type="function">
    <text evidence="13">Catalyzes the conversion of 4-hydroxy-tetrahydrodipicolinate (HTPA) to tetrahydrodipicolinate.</text>
</comment>
<feature type="active site" description="Proton donor" evidence="13">
    <location>
        <position position="162"/>
    </location>
</feature>
<reference evidence="16 17" key="1">
    <citation type="submission" date="2019-07" db="EMBL/GenBank/DDBJ databases">
        <title>Genome sequencing for Ferrovibrio sp. K5.</title>
        <authorList>
            <person name="Park S.-J."/>
        </authorList>
    </citation>
    <scope>NUCLEOTIDE SEQUENCE [LARGE SCALE GENOMIC DNA]</scope>
    <source>
        <strain evidence="16 17">K5</strain>
    </source>
</reference>
<feature type="domain" description="Dihydrodipicolinate reductase N-terminal" evidence="14">
    <location>
        <begin position="4"/>
        <end position="128"/>
    </location>
</feature>
<dbReference type="Pfam" id="PF05173">
    <property type="entry name" value="DapB_C"/>
    <property type="match status" value="1"/>
</dbReference>
<dbReference type="Gene3D" id="3.40.50.720">
    <property type="entry name" value="NAD(P)-binding Rossmann-like Domain"/>
    <property type="match status" value="1"/>
</dbReference>
<dbReference type="GO" id="GO:0016726">
    <property type="term" value="F:oxidoreductase activity, acting on CH or CH2 groups, NAD or NADP as acceptor"/>
    <property type="evidence" value="ECO:0007669"/>
    <property type="project" value="UniProtKB-UniRule"/>
</dbReference>
<evidence type="ECO:0000256" key="10">
    <source>
        <dbReference type="ARBA" id="ARBA00038983"/>
    </source>
</evidence>
<dbReference type="UniPathway" id="UPA00034">
    <property type="reaction ID" value="UER00018"/>
</dbReference>
<evidence type="ECO:0000256" key="12">
    <source>
        <dbReference type="ARBA" id="ARBA00049396"/>
    </source>
</evidence>
<dbReference type="RefSeq" id="WP_144068782.1">
    <property type="nucleotide sequence ID" value="NZ_CP041636.1"/>
</dbReference>
<feature type="binding site" evidence="13">
    <location>
        <position position="159"/>
    </location>
    <ligand>
        <name>(S)-2,3,4,5-tetrahydrodipicolinate</name>
        <dbReference type="ChEBI" id="CHEBI:16845"/>
    </ligand>
</feature>
<evidence type="ECO:0000313" key="17">
    <source>
        <dbReference type="Proteomes" id="UP000317496"/>
    </source>
</evidence>
<evidence type="ECO:0000256" key="3">
    <source>
        <dbReference type="ARBA" id="ARBA00022605"/>
    </source>
</evidence>
<evidence type="ECO:0000256" key="13">
    <source>
        <dbReference type="HAMAP-Rule" id="MF_00102"/>
    </source>
</evidence>
<dbReference type="EC" id="1.17.1.8" evidence="10 13"/>
<feature type="binding site" evidence="13">
    <location>
        <begin position="10"/>
        <end position="15"/>
    </location>
    <ligand>
        <name>NAD(+)</name>
        <dbReference type="ChEBI" id="CHEBI:57540"/>
    </ligand>
</feature>
<comment type="pathway">
    <text evidence="9 13">Amino-acid biosynthesis; L-lysine biosynthesis via DAP pathway; (S)-tetrahydrodipicolinate from L-aspartate: step 4/4.</text>
</comment>
<evidence type="ECO:0000313" key="16">
    <source>
        <dbReference type="EMBL" id="QDO97801.1"/>
    </source>
</evidence>
<comment type="caution">
    <text evidence="13">Lacks conserved residue(s) required for the propagation of feature annotation.</text>
</comment>
<dbReference type="Proteomes" id="UP000317496">
    <property type="component" value="Chromosome"/>
</dbReference>
<evidence type="ECO:0000256" key="6">
    <source>
        <dbReference type="ARBA" id="ARBA00023002"/>
    </source>
</evidence>
<dbReference type="AlphaFoldDB" id="A0A516H1Z1"/>
<dbReference type="OrthoDB" id="9790352at2"/>
<comment type="subunit">
    <text evidence="13">Homotetramer.</text>
</comment>
<accession>A0A516H1Z1</accession>
<keyword evidence="2 13" id="KW-0963">Cytoplasm</keyword>
<keyword evidence="7 13" id="KW-0520">NAD</keyword>
<dbReference type="NCBIfam" id="TIGR00036">
    <property type="entry name" value="dapB"/>
    <property type="match status" value="1"/>
</dbReference>
<feature type="active site" description="Proton donor/acceptor" evidence="13">
    <location>
        <position position="158"/>
    </location>
</feature>
<feature type="binding site" evidence="13">
    <location>
        <begin position="125"/>
        <end position="128"/>
    </location>
    <ligand>
        <name>NAD(+)</name>
        <dbReference type="ChEBI" id="CHEBI:57540"/>
    </ligand>
</feature>
<comment type="caution">
    <text evidence="13">Was originally thought to be a dihydrodipicolinate reductase (DHDPR), catalyzing the conversion of dihydrodipicolinate to tetrahydrodipicolinate. However, it was shown in E.coli that the substrate of the enzymatic reaction is not dihydrodipicolinate (DHDP) but in fact (2S,4S)-4-hydroxy-2,3,4,5-tetrahydrodipicolinic acid (HTPA), the product released by the DapA-catalyzed reaction.</text>
</comment>
<keyword evidence="3 13" id="KW-0028">Amino-acid biosynthesis</keyword>
<dbReference type="PANTHER" id="PTHR20836:SF0">
    <property type="entry name" value="4-HYDROXY-TETRAHYDRODIPICOLINATE REDUCTASE 1, CHLOROPLASTIC-RELATED"/>
    <property type="match status" value="1"/>
</dbReference>
<keyword evidence="4 13" id="KW-0521">NADP</keyword>
<keyword evidence="8 13" id="KW-0457">Lysine biosynthesis</keyword>
<gene>
    <name evidence="13" type="primary">dapB</name>
    <name evidence="16" type="ORF">FNB15_11220</name>
</gene>
<dbReference type="GO" id="GO:0050661">
    <property type="term" value="F:NADP binding"/>
    <property type="evidence" value="ECO:0007669"/>
    <property type="project" value="UniProtKB-UniRule"/>
</dbReference>
<sequence>MSAVRIGIVGVAGRMGQAITREIAASKGAAVLAGGIEQPGNPALGKDPGELAGIGPTGVAITEDAAALFGTVDVVIDFSPPAAVSRHATLAAQGKTAYVVGTTGLEPTQFEALEKAAHHCAVVQSYNMSLGVNILAGLTRQVAASLGEDWDIEIVEMHHRMKVDAPSGTAILFGEMAALGRGQPLDKISDRGRDGITGERKRGDIGFAALRGGNVAGEHTVIFAADNERIELTHKATDRSIFARGAVRAAIWTKGKLPGLYRMADVLGLNN</sequence>
<evidence type="ECO:0000256" key="11">
    <source>
        <dbReference type="ARBA" id="ARBA00049080"/>
    </source>
</evidence>
<evidence type="ECO:0000256" key="4">
    <source>
        <dbReference type="ARBA" id="ARBA00022857"/>
    </source>
</evidence>
<dbReference type="GO" id="GO:0005737">
    <property type="term" value="C:cytoplasm"/>
    <property type="evidence" value="ECO:0007669"/>
    <property type="project" value="UniProtKB-SubCell"/>
</dbReference>
<dbReference type="InterPro" id="IPR036291">
    <property type="entry name" value="NAD(P)-bd_dom_sf"/>
</dbReference>
<dbReference type="HAMAP" id="MF_00102">
    <property type="entry name" value="DapB"/>
    <property type="match status" value="1"/>
</dbReference>
<feature type="binding site" evidence="13">
    <location>
        <position position="37"/>
    </location>
    <ligand>
        <name>NAD(+)</name>
        <dbReference type="ChEBI" id="CHEBI:57540"/>
    </ligand>
</feature>
<comment type="subcellular location">
    <subcellularLocation>
        <location evidence="13">Cytoplasm</location>
    </subcellularLocation>
</comment>
<dbReference type="InterPro" id="IPR022664">
    <property type="entry name" value="DapB_N_CS"/>
</dbReference>
<protein>
    <recommendedName>
        <fullName evidence="10 13">4-hydroxy-tetrahydrodipicolinate reductase</fullName>
        <shortName evidence="13">HTPA reductase</shortName>
        <ecNumber evidence="10 13">1.17.1.8</ecNumber>
    </recommendedName>
</protein>
<feature type="binding site" evidence="13">
    <location>
        <begin position="168"/>
        <end position="169"/>
    </location>
    <ligand>
        <name>(S)-2,3,4,5-tetrahydrodipicolinate</name>
        <dbReference type="ChEBI" id="CHEBI:16845"/>
    </ligand>
</feature>
<evidence type="ECO:0000256" key="8">
    <source>
        <dbReference type="ARBA" id="ARBA00023154"/>
    </source>
</evidence>
<keyword evidence="5 13" id="KW-0220">Diaminopimelate biosynthesis</keyword>
<evidence type="ECO:0000256" key="1">
    <source>
        <dbReference type="ARBA" id="ARBA00006642"/>
    </source>
</evidence>
<comment type="similarity">
    <text evidence="1 13">Belongs to the DapB family.</text>
</comment>
<name>A0A516H1Z1_9PROT</name>